<evidence type="ECO:0000256" key="3">
    <source>
        <dbReference type="SAM" id="Phobius"/>
    </source>
</evidence>
<dbReference type="Pfam" id="PF01391">
    <property type="entry name" value="Collagen"/>
    <property type="match status" value="1"/>
</dbReference>
<dbReference type="GO" id="GO:0042302">
    <property type="term" value="F:structural constituent of cuticle"/>
    <property type="evidence" value="ECO:0007669"/>
    <property type="project" value="InterPro"/>
</dbReference>
<evidence type="ECO:0000259" key="4">
    <source>
        <dbReference type="SMART" id="SM01088"/>
    </source>
</evidence>
<keyword evidence="3" id="KW-0472">Membrane</keyword>
<dbReference type="Pfam" id="PF01484">
    <property type="entry name" value="Col_cuticle_N"/>
    <property type="match status" value="1"/>
</dbReference>
<feature type="domain" description="Nematode cuticle collagen N-terminal" evidence="4">
    <location>
        <begin position="18"/>
        <end position="70"/>
    </location>
</feature>
<feature type="compositionally biased region" description="Low complexity" evidence="2">
    <location>
        <begin position="134"/>
        <end position="144"/>
    </location>
</feature>
<evidence type="ECO:0000256" key="1">
    <source>
        <dbReference type="ARBA" id="ARBA00022737"/>
    </source>
</evidence>
<evidence type="ECO:0000256" key="2">
    <source>
        <dbReference type="SAM" id="MobiDB-lite"/>
    </source>
</evidence>
<dbReference type="InterPro" id="IPR002486">
    <property type="entry name" value="Col_cuticle_N"/>
</dbReference>
<accession>A0A915BLB9</accession>
<evidence type="ECO:0000313" key="6">
    <source>
        <dbReference type="WBParaSite" id="PgR045_g026_t01"/>
    </source>
</evidence>
<feature type="compositionally biased region" description="Low complexity" evidence="2">
    <location>
        <begin position="262"/>
        <end position="273"/>
    </location>
</feature>
<dbReference type="WBParaSite" id="PgR045_g026_t01">
    <property type="protein sequence ID" value="PgR045_g026_t01"/>
    <property type="gene ID" value="PgR045_g026"/>
</dbReference>
<dbReference type="SMART" id="SM01088">
    <property type="entry name" value="Col_cuticle_N"/>
    <property type="match status" value="1"/>
</dbReference>
<name>A0A915BLB9_PARUN</name>
<feature type="transmembrane region" description="Helical" evidence="3">
    <location>
        <begin position="21"/>
        <end position="45"/>
    </location>
</feature>
<feature type="compositionally biased region" description="Basic and acidic residues" evidence="2">
    <location>
        <begin position="235"/>
        <end position="246"/>
    </location>
</feature>
<dbReference type="AlphaFoldDB" id="A0A915BLB9"/>
<dbReference type="PANTHER" id="PTHR24637:SF368">
    <property type="entry name" value="CUTICLE COLLAGEN 36"/>
    <property type="match status" value="1"/>
</dbReference>
<dbReference type="InterPro" id="IPR008160">
    <property type="entry name" value="Collagen"/>
</dbReference>
<feature type="compositionally biased region" description="Pro residues" evidence="2">
    <location>
        <begin position="184"/>
        <end position="195"/>
    </location>
</feature>
<keyword evidence="5" id="KW-1185">Reference proteome</keyword>
<feature type="region of interest" description="Disordered" evidence="2">
    <location>
        <begin position="130"/>
        <end position="325"/>
    </location>
</feature>
<dbReference type="Proteomes" id="UP000887569">
    <property type="component" value="Unplaced"/>
</dbReference>
<organism evidence="5 6">
    <name type="scientific">Parascaris univalens</name>
    <name type="common">Nematode worm</name>
    <dbReference type="NCBI Taxonomy" id="6257"/>
    <lineage>
        <taxon>Eukaryota</taxon>
        <taxon>Metazoa</taxon>
        <taxon>Ecdysozoa</taxon>
        <taxon>Nematoda</taxon>
        <taxon>Chromadorea</taxon>
        <taxon>Rhabditida</taxon>
        <taxon>Spirurina</taxon>
        <taxon>Ascaridomorpha</taxon>
        <taxon>Ascaridoidea</taxon>
        <taxon>Ascarididae</taxon>
        <taxon>Parascaris</taxon>
    </lineage>
</organism>
<evidence type="ECO:0000313" key="5">
    <source>
        <dbReference type="Proteomes" id="UP000887569"/>
    </source>
</evidence>
<keyword evidence="1" id="KW-0677">Repeat</keyword>
<sequence length="325" mass="33476">MDDSNMKKVNAEHRYMRRIAVLAVSASMTAVAMAIITIPMLYIYAQDLQSRVIDEATFCRMASRDMWQEMFTIQRQKPLRQKRAWLFGQWVPDGGAGGGAAGYGDPEPTYPVPVESDVIVHREPVSTSSCCTCQQGPVGAPGQPGDDGKNGKDGAPGKNGTPGRNGSIKPADGIINEPCIICPQGPPGPPGPPGSKGPQGPRGATGFSGMDGKRGEQGMVGPSGPMGTPGPEGPQGKRGEDGKVIEIEGPAGRPGKPGPPGKKGIPGYKGVPGQSIPGPQGPVGDPGAPGRDGKKGYPGPQGPVGSRGIDGDCYHCPAPRTPQGY</sequence>
<reference evidence="6" key="1">
    <citation type="submission" date="2022-11" db="UniProtKB">
        <authorList>
            <consortium name="WormBaseParasite"/>
        </authorList>
    </citation>
    <scope>IDENTIFICATION</scope>
</reference>
<dbReference type="PANTHER" id="PTHR24637">
    <property type="entry name" value="COLLAGEN"/>
    <property type="match status" value="1"/>
</dbReference>
<keyword evidence="3" id="KW-1133">Transmembrane helix</keyword>
<keyword evidence="3" id="KW-0812">Transmembrane</keyword>
<protein>
    <submittedName>
        <fullName evidence="6">Nematode cuticle collagen N-terminal domain-containing protein</fullName>
    </submittedName>
</protein>
<proteinExistence type="predicted"/>